<proteinExistence type="inferred from homology"/>
<dbReference type="AlphaFoldDB" id="A0A1M5LWS8"/>
<reference evidence="2 3" key="1">
    <citation type="submission" date="2016-11" db="EMBL/GenBank/DDBJ databases">
        <authorList>
            <person name="Jaros S."/>
            <person name="Januszkiewicz K."/>
            <person name="Wedrychowicz H."/>
        </authorList>
    </citation>
    <scope>NUCLEOTIDE SEQUENCE [LARGE SCALE GENOMIC DNA]</scope>
    <source>
        <strain evidence="2 3">DSM 45627</strain>
    </source>
</reference>
<dbReference type="SUPFAM" id="SSF140453">
    <property type="entry name" value="EsxAB dimer-like"/>
    <property type="match status" value="1"/>
</dbReference>
<dbReference type="NCBIfam" id="TIGR03930">
    <property type="entry name" value="WXG100_ESAT6"/>
    <property type="match status" value="1"/>
</dbReference>
<keyword evidence="3" id="KW-1185">Reference proteome</keyword>
<dbReference type="STRING" id="1206085.SAMN05443575_2569"/>
<dbReference type="Pfam" id="PF06013">
    <property type="entry name" value="WXG100"/>
    <property type="match status" value="1"/>
</dbReference>
<name>A0A1M5LWS8_9ACTN</name>
<dbReference type="InterPro" id="IPR010310">
    <property type="entry name" value="T7SS_ESAT-6-like"/>
</dbReference>
<dbReference type="OrthoDB" id="4278078at2"/>
<dbReference type="RefSeq" id="WP_073390699.1">
    <property type="nucleotide sequence ID" value="NZ_FQVU01000003.1"/>
</dbReference>
<sequence length="95" mass="10392">MGEIKVQFESLAAGEQGIRNNYAKLTATLDQLESDLQPMISTWSGQAQESYLQCKKQWDDAALALSQVLNNIGQAVGQANQNYQSAENAAKSNWA</sequence>
<gene>
    <name evidence="2" type="ORF">SAMN05443575_2569</name>
</gene>
<accession>A0A1M5LWS8</accession>
<dbReference type="Proteomes" id="UP000186132">
    <property type="component" value="Unassembled WGS sequence"/>
</dbReference>
<evidence type="ECO:0000256" key="1">
    <source>
        <dbReference type="RuleBase" id="RU362001"/>
    </source>
</evidence>
<protein>
    <recommendedName>
        <fullName evidence="1">ESAT-6-like protein</fullName>
    </recommendedName>
</protein>
<evidence type="ECO:0000313" key="3">
    <source>
        <dbReference type="Proteomes" id="UP000186132"/>
    </source>
</evidence>
<evidence type="ECO:0000313" key="2">
    <source>
        <dbReference type="EMBL" id="SHG69572.1"/>
    </source>
</evidence>
<comment type="similarity">
    <text evidence="1">Belongs to the WXG100 family.</text>
</comment>
<dbReference type="Gene3D" id="1.10.287.1060">
    <property type="entry name" value="ESAT-6-like"/>
    <property type="match status" value="1"/>
</dbReference>
<dbReference type="EMBL" id="FQVU01000003">
    <property type="protein sequence ID" value="SHG69572.1"/>
    <property type="molecule type" value="Genomic_DNA"/>
</dbReference>
<dbReference type="InterPro" id="IPR036689">
    <property type="entry name" value="ESAT-6-like_sf"/>
</dbReference>
<organism evidence="2 3">
    <name type="scientific">Jatrophihabitans endophyticus</name>
    <dbReference type="NCBI Taxonomy" id="1206085"/>
    <lineage>
        <taxon>Bacteria</taxon>
        <taxon>Bacillati</taxon>
        <taxon>Actinomycetota</taxon>
        <taxon>Actinomycetes</taxon>
        <taxon>Jatrophihabitantales</taxon>
        <taxon>Jatrophihabitantaceae</taxon>
        <taxon>Jatrophihabitans</taxon>
    </lineage>
</organism>